<dbReference type="CDD" id="cd00755">
    <property type="entry name" value="YgdL_like"/>
    <property type="match status" value="1"/>
</dbReference>
<reference evidence="14 15" key="1">
    <citation type="journal article" date="2018" name="Nat. Ecol. Evol.">
        <title>Pezizomycetes genomes reveal the molecular basis of ectomycorrhizal truffle lifestyle.</title>
        <authorList>
            <person name="Murat C."/>
            <person name="Payen T."/>
            <person name="Noel B."/>
            <person name="Kuo A."/>
            <person name="Morin E."/>
            <person name="Chen J."/>
            <person name="Kohler A."/>
            <person name="Krizsan K."/>
            <person name="Balestrini R."/>
            <person name="Da Silva C."/>
            <person name="Montanini B."/>
            <person name="Hainaut M."/>
            <person name="Levati E."/>
            <person name="Barry K.W."/>
            <person name="Belfiori B."/>
            <person name="Cichocki N."/>
            <person name="Clum A."/>
            <person name="Dockter R.B."/>
            <person name="Fauchery L."/>
            <person name="Guy J."/>
            <person name="Iotti M."/>
            <person name="Le Tacon F."/>
            <person name="Lindquist E.A."/>
            <person name="Lipzen A."/>
            <person name="Malagnac F."/>
            <person name="Mello A."/>
            <person name="Molinier V."/>
            <person name="Miyauchi S."/>
            <person name="Poulain J."/>
            <person name="Riccioni C."/>
            <person name="Rubini A."/>
            <person name="Sitrit Y."/>
            <person name="Splivallo R."/>
            <person name="Traeger S."/>
            <person name="Wang M."/>
            <person name="Zifcakova L."/>
            <person name="Wipf D."/>
            <person name="Zambonelli A."/>
            <person name="Paolocci F."/>
            <person name="Nowrousian M."/>
            <person name="Ottonello S."/>
            <person name="Baldrian P."/>
            <person name="Spatafora J.W."/>
            <person name="Henrissat B."/>
            <person name="Nagy L.G."/>
            <person name="Aury J.M."/>
            <person name="Wincker P."/>
            <person name="Grigoriev I.V."/>
            <person name="Bonfante P."/>
            <person name="Martin F.M."/>
        </authorList>
    </citation>
    <scope>NUCLEOTIDE SEQUENCE [LARGE SCALE GENOMIC DNA]</scope>
    <source>
        <strain evidence="14 15">CCBAS932</strain>
    </source>
</reference>
<evidence type="ECO:0000256" key="2">
    <source>
        <dbReference type="ARBA" id="ARBA00009919"/>
    </source>
</evidence>
<accession>A0A3N4KJJ1</accession>
<dbReference type="InParanoid" id="A0A3N4KJJ1"/>
<keyword evidence="15" id="KW-1185">Reference proteome</keyword>
<dbReference type="InterPro" id="IPR000594">
    <property type="entry name" value="ThiF_NAD_FAD-bd"/>
</dbReference>
<dbReference type="GO" id="GO:0005524">
    <property type="term" value="F:ATP binding"/>
    <property type="evidence" value="ECO:0007669"/>
    <property type="project" value="UniProtKB-KW"/>
</dbReference>
<dbReference type="FunCoup" id="A0A3N4KJJ1">
    <property type="interactions" value="195"/>
</dbReference>
<gene>
    <name evidence="14" type="ORF">P167DRAFT_527033</name>
</gene>
<comment type="function">
    <text evidence="11">Catalyzes the ATP-dependent dehydration of threonylcarbamoyladenosine at position 37 (t(6)A37) to form cyclic t(6)A37 (ct(6)A37) in tRNAs that read codons beginning with adenine.</text>
</comment>
<evidence type="ECO:0000256" key="5">
    <source>
        <dbReference type="ARBA" id="ARBA00022741"/>
    </source>
</evidence>
<keyword evidence="10 12" id="KW-0472">Membrane</keyword>
<keyword evidence="7" id="KW-0067">ATP-binding</keyword>
<dbReference type="STRING" id="1392247.A0A3N4KJJ1"/>
<keyword evidence="3" id="KW-0436">Ligase</keyword>
<evidence type="ECO:0000256" key="6">
    <source>
        <dbReference type="ARBA" id="ARBA00022787"/>
    </source>
</evidence>
<evidence type="ECO:0000256" key="4">
    <source>
        <dbReference type="ARBA" id="ARBA00022692"/>
    </source>
</evidence>
<evidence type="ECO:0000313" key="14">
    <source>
        <dbReference type="EMBL" id="RPB09588.1"/>
    </source>
</evidence>
<dbReference type="InterPro" id="IPR035985">
    <property type="entry name" value="Ubiquitin-activating_enz"/>
</dbReference>
<dbReference type="PANTHER" id="PTHR43267:SF2">
    <property type="entry name" value="TRNA THREONYLCARBAMOYLADENOSINE DEHYDRATASE 1-RELATED"/>
    <property type="match status" value="1"/>
</dbReference>
<evidence type="ECO:0000259" key="13">
    <source>
        <dbReference type="Pfam" id="PF00899"/>
    </source>
</evidence>
<evidence type="ECO:0000256" key="12">
    <source>
        <dbReference type="SAM" id="Phobius"/>
    </source>
</evidence>
<name>A0A3N4KJJ1_9PEZI</name>
<dbReference type="Proteomes" id="UP000277580">
    <property type="component" value="Unassembled WGS sequence"/>
</dbReference>
<organism evidence="14 15">
    <name type="scientific">Morchella conica CCBAS932</name>
    <dbReference type="NCBI Taxonomy" id="1392247"/>
    <lineage>
        <taxon>Eukaryota</taxon>
        <taxon>Fungi</taxon>
        <taxon>Dikarya</taxon>
        <taxon>Ascomycota</taxon>
        <taxon>Pezizomycotina</taxon>
        <taxon>Pezizomycetes</taxon>
        <taxon>Pezizales</taxon>
        <taxon>Morchellaceae</taxon>
        <taxon>Morchella</taxon>
    </lineage>
</organism>
<sequence length="482" mass="52115">MNLDAKLLSSHRTQLTLTALVSGVVVGSTILAFQRVNRLSKVKNLKDSIPKSSESVALTDYGAAASTDKDRTLAASALRGDWDEDLIAEQLSRNATFLGTPGLAAVRSSIIIVVGCGGVGSWAATMLVRSGVGKIRLIDFDQVSLSSLNRHAVATLADVGTPKVHALKSHLAAVAPWVEIDARNELWTLADAETLLEGNPTWVVDAIDNIATKVDLLAYCHSHGLKVISAMGAGCKSDPTRIQIGDISESFEDPLSRSTRRRLRQKGITTGIPTVYSTEKPGPGKAALLPLSAEEFAKGGVDELAPLPEFRVRILPVLGTMPGVFGLCVANHVIASIAGYPLEYSVGKSRGKLYEEMIAQLAGQESRLRGNVAGLRVPLREEDAGYVVEEVFKGRSVVSGYYTRLVLTRWEALPEKEDGGVWGMEEHRIGIDGVVVMTKDEAKKHEKEVLKGRKSAADVWGPEVVARVEERRKEEAEYAKYR</sequence>
<evidence type="ECO:0000256" key="1">
    <source>
        <dbReference type="ARBA" id="ARBA00004374"/>
    </source>
</evidence>
<dbReference type="GO" id="GO:0061503">
    <property type="term" value="F:tRNA threonylcarbamoyladenosine dehydratase"/>
    <property type="evidence" value="ECO:0007669"/>
    <property type="project" value="TreeGrafter"/>
</dbReference>
<dbReference type="SUPFAM" id="SSF69572">
    <property type="entry name" value="Activating enzymes of the ubiquitin-like proteins"/>
    <property type="match status" value="1"/>
</dbReference>
<keyword evidence="5" id="KW-0547">Nucleotide-binding</keyword>
<protein>
    <recommendedName>
        <fullName evidence="13">THIF-type NAD/FAD binding fold domain-containing protein</fullName>
    </recommendedName>
</protein>
<dbReference type="InterPro" id="IPR045886">
    <property type="entry name" value="ThiF/MoeB/HesA"/>
</dbReference>
<feature type="domain" description="THIF-type NAD/FAD binding fold" evidence="13">
    <location>
        <begin position="92"/>
        <end position="346"/>
    </location>
</feature>
<evidence type="ECO:0000256" key="11">
    <source>
        <dbReference type="ARBA" id="ARBA00060084"/>
    </source>
</evidence>
<dbReference type="FunFam" id="3.40.50.720:FF:000125">
    <property type="entry name" value="tRNA threonylcarbamoyladenosine dehydratase 2-like"/>
    <property type="match status" value="1"/>
</dbReference>
<dbReference type="OrthoDB" id="10265862at2759"/>
<evidence type="ECO:0000313" key="15">
    <source>
        <dbReference type="Proteomes" id="UP000277580"/>
    </source>
</evidence>
<evidence type="ECO:0000256" key="9">
    <source>
        <dbReference type="ARBA" id="ARBA00023128"/>
    </source>
</evidence>
<proteinExistence type="inferred from homology"/>
<keyword evidence="9" id="KW-0496">Mitochondrion</keyword>
<feature type="transmembrane region" description="Helical" evidence="12">
    <location>
        <begin position="15"/>
        <end position="33"/>
    </location>
</feature>
<keyword evidence="6" id="KW-1000">Mitochondrion outer membrane</keyword>
<evidence type="ECO:0000256" key="8">
    <source>
        <dbReference type="ARBA" id="ARBA00022989"/>
    </source>
</evidence>
<keyword evidence="4 12" id="KW-0812">Transmembrane</keyword>
<dbReference type="Gene3D" id="3.40.50.720">
    <property type="entry name" value="NAD(P)-binding Rossmann-like Domain"/>
    <property type="match status" value="1"/>
</dbReference>
<dbReference type="AlphaFoldDB" id="A0A3N4KJJ1"/>
<dbReference type="GO" id="GO:0061504">
    <property type="term" value="P:cyclic threonylcarbamoyladenosine biosynthetic process"/>
    <property type="evidence" value="ECO:0007669"/>
    <property type="project" value="TreeGrafter"/>
</dbReference>
<dbReference type="EMBL" id="ML119151">
    <property type="protein sequence ID" value="RPB09588.1"/>
    <property type="molecule type" value="Genomic_DNA"/>
</dbReference>
<dbReference type="Pfam" id="PF00899">
    <property type="entry name" value="ThiF"/>
    <property type="match status" value="1"/>
</dbReference>
<dbReference type="PANTHER" id="PTHR43267">
    <property type="entry name" value="TRNA THREONYLCARBAMOYLADENOSINE DEHYDRATASE"/>
    <property type="match status" value="1"/>
</dbReference>
<evidence type="ECO:0000256" key="3">
    <source>
        <dbReference type="ARBA" id="ARBA00022598"/>
    </source>
</evidence>
<dbReference type="GO" id="GO:0005741">
    <property type="term" value="C:mitochondrial outer membrane"/>
    <property type="evidence" value="ECO:0007669"/>
    <property type="project" value="UniProtKB-SubCell"/>
</dbReference>
<evidence type="ECO:0000256" key="7">
    <source>
        <dbReference type="ARBA" id="ARBA00022840"/>
    </source>
</evidence>
<comment type="subcellular location">
    <subcellularLocation>
        <location evidence="1">Mitochondrion outer membrane</location>
        <topology evidence="1">Multi-pass membrane protein</topology>
    </subcellularLocation>
</comment>
<evidence type="ECO:0000256" key="10">
    <source>
        <dbReference type="ARBA" id="ARBA00023136"/>
    </source>
</evidence>
<comment type="similarity">
    <text evidence="2">Belongs to the HesA/MoeB/ThiF family.</text>
</comment>
<dbReference type="GO" id="GO:0008641">
    <property type="term" value="F:ubiquitin-like modifier activating enzyme activity"/>
    <property type="evidence" value="ECO:0007669"/>
    <property type="project" value="InterPro"/>
</dbReference>
<keyword evidence="8 12" id="KW-1133">Transmembrane helix</keyword>